<comment type="subcellular location">
    <subcellularLocation>
        <location evidence="1">Cell membrane</location>
        <topology evidence="1">Multi-pass membrane protein</topology>
    </subcellularLocation>
</comment>
<organism evidence="7 8">
    <name type="scientific">Arthrobacter pigmenti</name>
    <dbReference type="NCBI Taxonomy" id="271432"/>
    <lineage>
        <taxon>Bacteria</taxon>
        <taxon>Bacillati</taxon>
        <taxon>Actinomycetota</taxon>
        <taxon>Actinomycetes</taxon>
        <taxon>Micrococcales</taxon>
        <taxon>Micrococcaceae</taxon>
        <taxon>Arthrobacter</taxon>
    </lineage>
</organism>
<evidence type="ECO:0000256" key="2">
    <source>
        <dbReference type="ARBA" id="ARBA00022475"/>
    </source>
</evidence>
<keyword evidence="5 6" id="KW-0472">Membrane</keyword>
<feature type="transmembrane region" description="Helical" evidence="6">
    <location>
        <begin position="135"/>
        <end position="156"/>
    </location>
</feature>
<name>A0A846RP91_9MICC</name>
<evidence type="ECO:0000256" key="1">
    <source>
        <dbReference type="ARBA" id="ARBA00004651"/>
    </source>
</evidence>
<comment type="caution">
    <text evidence="7">The sequence shown here is derived from an EMBL/GenBank/DDBJ whole genome shotgun (WGS) entry which is preliminary data.</text>
</comment>
<protein>
    <submittedName>
        <fullName evidence="7">Uncharacterized membrane protein YgaE (UPF0421/DUF939 family)</fullName>
    </submittedName>
</protein>
<evidence type="ECO:0000313" key="8">
    <source>
        <dbReference type="Proteomes" id="UP000547458"/>
    </source>
</evidence>
<evidence type="ECO:0000256" key="4">
    <source>
        <dbReference type="ARBA" id="ARBA00022989"/>
    </source>
</evidence>
<evidence type="ECO:0000313" key="7">
    <source>
        <dbReference type="EMBL" id="NJC22184.1"/>
    </source>
</evidence>
<feature type="transmembrane region" description="Helical" evidence="6">
    <location>
        <begin position="68"/>
        <end position="101"/>
    </location>
</feature>
<dbReference type="AlphaFoldDB" id="A0A846RP91"/>
<gene>
    <name evidence="7" type="ORF">BJ994_001260</name>
</gene>
<feature type="transmembrane region" description="Helical" evidence="6">
    <location>
        <begin position="43"/>
        <end position="61"/>
    </location>
</feature>
<dbReference type="Pfam" id="PF06081">
    <property type="entry name" value="ArAE_1"/>
    <property type="match status" value="1"/>
</dbReference>
<accession>A0A846RP91</accession>
<keyword evidence="3 6" id="KW-0812">Transmembrane</keyword>
<evidence type="ECO:0000256" key="5">
    <source>
        <dbReference type="ARBA" id="ARBA00023136"/>
    </source>
</evidence>
<reference evidence="7 8" key="1">
    <citation type="submission" date="2020-03" db="EMBL/GenBank/DDBJ databases">
        <title>Sequencing the genomes of 1000 actinobacteria strains.</title>
        <authorList>
            <person name="Klenk H.-P."/>
        </authorList>
    </citation>
    <scope>NUCLEOTIDE SEQUENCE [LARGE SCALE GENOMIC DNA]</scope>
    <source>
        <strain evidence="7 8">DSM 16403</strain>
    </source>
</reference>
<feature type="transmembrane region" description="Helical" evidence="6">
    <location>
        <begin position="12"/>
        <end position="31"/>
    </location>
</feature>
<dbReference type="Proteomes" id="UP000547458">
    <property type="component" value="Unassembled WGS sequence"/>
</dbReference>
<dbReference type="EMBL" id="JAATJL010000001">
    <property type="protein sequence ID" value="NJC22184.1"/>
    <property type="molecule type" value="Genomic_DNA"/>
</dbReference>
<dbReference type="InterPro" id="IPR010343">
    <property type="entry name" value="ArAE_1"/>
</dbReference>
<evidence type="ECO:0000256" key="6">
    <source>
        <dbReference type="SAM" id="Phobius"/>
    </source>
</evidence>
<keyword evidence="2" id="KW-1003">Cell membrane</keyword>
<keyword evidence="4 6" id="KW-1133">Transmembrane helix</keyword>
<proteinExistence type="predicted"/>
<sequence>MRTRAQHLITHERLLLAVKTALAAAIAWWIALRVPGVAAQYPYYAPLGAVACMYPTVAGSARQGMQTLLGLAVGFALAIPVILLWSVSVLSVAVVVGVGVIAAGLPKLGAGRDWIPIASLFVLLLGGDDPEAYSFGYLIQMLVGVVVGLAVNMLVFPPLHLNGAIRGLENFRGMLSRQLSDMATALNETWPPEHEEWAQRESRLTELGQQVRSAVQLADSSKRGNVRRRRHDRDLNADYHSLQAMERIAFHLQDMTEVLAGAIWRSPEATPLAPALVKPLGDAMSRTAKAIEDWDPEGQAMTDAEATLEELMRSIDTEASAQSRVQATASLGMSLRRILLTVRAESGRAGEAAHSASKSNQ</sequence>
<evidence type="ECO:0000256" key="3">
    <source>
        <dbReference type="ARBA" id="ARBA00022692"/>
    </source>
</evidence>
<dbReference type="RefSeq" id="WP_167992602.1">
    <property type="nucleotide sequence ID" value="NZ_JAATJL010000001.1"/>
</dbReference>
<keyword evidence="8" id="KW-1185">Reference proteome</keyword>
<dbReference type="GO" id="GO:0005886">
    <property type="term" value="C:plasma membrane"/>
    <property type="evidence" value="ECO:0007669"/>
    <property type="project" value="UniProtKB-SubCell"/>
</dbReference>